<dbReference type="AlphaFoldDB" id="E1RGK6"/>
<keyword evidence="2" id="KW-1185">Reference proteome</keyword>
<sequence>MSSLISTKGGGYGRGIKIEEDTFVSEGGPEAGVPHHYFDYAGIKELFGRWEIFGLVEHVSTYMQARENFHDFNPFPYTKWNIVVKK</sequence>
<name>E1RGK6_METP4</name>
<dbReference type="OrthoDB" id="147504at2157"/>
<dbReference type="eggNOG" id="arCOG04989">
    <property type="taxonomic scope" value="Archaea"/>
</dbReference>
<dbReference type="HOGENOM" id="CLU_2490501_0_0_2"/>
<dbReference type="KEGG" id="mpi:Mpet_0443"/>
<dbReference type="STRING" id="679926.Mpet_0443"/>
<proteinExistence type="predicted"/>
<evidence type="ECO:0000313" key="1">
    <source>
        <dbReference type="EMBL" id="ADN35217.1"/>
    </source>
</evidence>
<reference evidence="1 2" key="1">
    <citation type="journal article" date="2010" name="Stand. Genomic Sci.">
        <title>Complete genome sequence of Methanoplanus petrolearius type strain (SEBR 4847).</title>
        <authorList>
            <person name="Brambilla E."/>
            <person name="Djao O.D."/>
            <person name="Daligault H."/>
            <person name="Lapidus A."/>
            <person name="Lucas S."/>
            <person name="Hammon N."/>
            <person name="Nolan M."/>
            <person name="Tice H."/>
            <person name="Cheng J.F."/>
            <person name="Han C."/>
            <person name="Tapia R."/>
            <person name="Goodwin L."/>
            <person name="Pitluck S."/>
            <person name="Liolios K."/>
            <person name="Ivanova N."/>
            <person name="Mavromatis K."/>
            <person name="Mikhailova N."/>
            <person name="Pati A."/>
            <person name="Chen A."/>
            <person name="Palaniappan K."/>
            <person name="Land M."/>
            <person name="Hauser L."/>
            <person name="Chang Y.J."/>
            <person name="Jeffries C.D."/>
            <person name="Rohde M."/>
            <person name="Spring S."/>
            <person name="Sikorski J."/>
            <person name="Goker M."/>
            <person name="Woyke T."/>
            <person name="Bristow J."/>
            <person name="Eisen J.A."/>
            <person name="Markowitz V."/>
            <person name="Hugenholtz P."/>
            <person name="Kyrpides N.C."/>
            <person name="Klenk H.P."/>
        </authorList>
    </citation>
    <scope>NUCLEOTIDE SEQUENCE [LARGE SCALE GENOMIC DNA]</scope>
    <source>
        <strain evidence="2">DSM 11571 / OCM 486 / SEBR 4847</strain>
    </source>
</reference>
<dbReference type="EMBL" id="CP002117">
    <property type="protein sequence ID" value="ADN35217.1"/>
    <property type="molecule type" value="Genomic_DNA"/>
</dbReference>
<dbReference type="RefSeq" id="WP_013328395.1">
    <property type="nucleotide sequence ID" value="NC_014507.1"/>
</dbReference>
<dbReference type="Proteomes" id="UP000006565">
    <property type="component" value="Chromosome"/>
</dbReference>
<organism evidence="1 2">
    <name type="scientific">Methanolacinia petrolearia (strain DSM 11571 / OCM 486 / SEBR 4847)</name>
    <name type="common">Methanoplanus petrolearius</name>
    <dbReference type="NCBI Taxonomy" id="679926"/>
    <lineage>
        <taxon>Archaea</taxon>
        <taxon>Methanobacteriati</taxon>
        <taxon>Methanobacteriota</taxon>
        <taxon>Stenosarchaea group</taxon>
        <taxon>Methanomicrobia</taxon>
        <taxon>Methanomicrobiales</taxon>
        <taxon>Methanomicrobiaceae</taxon>
        <taxon>Methanolacinia</taxon>
    </lineage>
</organism>
<protein>
    <submittedName>
        <fullName evidence="1">Uncharacterized protein</fullName>
    </submittedName>
</protein>
<dbReference type="GeneID" id="9742891"/>
<gene>
    <name evidence="1" type="ordered locus">Mpet_0443</name>
</gene>
<evidence type="ECO:0000313" key="2">
    <source>
        <dbReference type="Proteomes" id="UP000006565"/>
    </source>
</evidence>
<accession>E1RGK6</accession>